<keyword evidence="3" id="KW-1185">Reference proteome</keyword>
<evidence type="ECO:0000313" key="2">
    <source>
        <dbReference type="EMBL" id="WVZ48907.1"/>
    </source>
</evidence>
<dbReference type="AlphaFoldDB" id="A0AAQ3PL73"/>
<dbReference type="PROSITE" id="PS50994">
    <property type="entry name" value="INTEGRASE"/>
    <property type="match status" value="1"/>
</dbReference>
<dbReference type="GO" id="GO:0015074">
    <property type="term" value="P:DNA integration"/>
    <property type="evidence" value="ECO:0007669"/>
    <property type="project" value="InterPro"/>
</dbReference>
<protein>
    <recommendedName>
        <fullName evidence="1">Integrase catalytic domain-containing protein</fullName>
    </recommendedName>
</protein>
<dbReference type="InterPro" id="IPR041588">
    <property type="entry name" value="Integrase_H2C2"/>
</dbReference>
<sequence>MGHEGIQKTLHRFRADFTTPGDRGLVTDYVRSCRVCQQNKSECLKPGGLLQPLEVPSAVWTGIAMDFVEALPRIHGKLVILTVVDRFSKFAHFIPLGHPYTATSVARAFFGEIFGEIVRLHGIPASIVSDRDPVFTSSFWRELFKLTGTMLNMSSSFHPQTDGQSEEIDHASGSSTFLGLNIVTIHLIRARFRPSPFKTYAPGKAKLQAVEQQLKDRDEFLIDIRSHLEQAQQHMKAQVDGSRRELFFQPGDWVWLRLLHRPTASMGVQQRGKLSPRYFGPYQILERIGDVAYRLQLPVGAKLHDVFHVGLLNQYRGDPPSAPPPPPHCRLLNMVKSARNLKRYSKAAWLGLFMSSWFSGKHSLLPMLHGSISQSSSVSILTSSSRTS</sequence>
<dbReference type="Proteomes" id="UP001341281">
    <property type="component" value="Chromosome 01"/>
</dbReference>
<dbReference type="Gene3D" id="1.10.340.70">
    <property type="match status" value="1"/>
</dbReference>
<dbReference type="Pfam" id="PF24626">
    <property type="entry name" value="SH3_Tf2-1"/>
    <property type="match status" value="1"/>
</dbReference>
<dbReference type="Gene3D" id="3.30.420.10">
    <property type="entry name" value="Ribonuclease H-like superfamily/Ribonuclease H"/>
    <property type="match status" value="1"/>
</dbReference>
<accession>A0AAQ3PL73</accession>
<evidence type="ECO:0000313" key="3">
    <source>
        <dbReference type="Proteomes" id="UP001341281"/>
    </source>
</evidence>
<dbReference type="SUPFAM" id="SSF53098">
    <property type="entry name" value="Ribonuclease H-like"/>
    <property type="match status" value="1"/>
</dbReference>
<dbReference type="InterPro" id="IPR001584">
    <property type="entry name" value="Integrase_cat-core"/>
</dbReference>
<gene>
    <name evidence="2" type="ORF">U9M48_000301</name>
</gene>
<evidence type="ECO:0000259" key="1">
    <source>
        <dbReference type="PROSITE" id="PS50994"/>
    </source>
</evidence>
<dbReference type="Pfam" id="PF17921">
    <property type="entry name" value="Integrase_H2C2"/>
    <property type="match status" value="1"/>
</dbReference>
<proteinExistence type="predicted"/>
<reference evidence="2 3" key="1">
    <citation type="submission" date="2024-02" db="EMBL/GenBank/DDBJ databases">
        <title>High-quality chromosome-scale genome assembly of Pensacola bahiagrass (Paspalum notatum Flugge var. saurae).</title>
        <authorList>
            <person name="Vega J.M."/>
            <person name="Podio M."/>
            <person name="Orjuela J."/>
            <person name="Siena L.A."/>
            <person name="Pessino S.C."/>
            <person name="Combes M.C."/>
            <person name="Mariac C."/>
            <person name="Albertini E."/>
            <person name="Pupilli F."/>
            <person name="Ortiz J.P.A."/>
            <person name="Leblanc O."/>
        </authorList>
    </citation>
    <scope>NUCLEOTIDE SEQUENCE [LARGE SCALE GENOMIC DNA]</scope>
    <source>
        <strain evidence="2">R1</strain>
        <tissue evidence="2">Leaf</tissue>
    </source>
</reference>
<dbReference type="InterPro" id="IPR036397">
    <property type="entry name" value="RNaseH_sf"/>
</dbReference>
<name>A0AAQ3PL73_PASNO</name>
<dbReference type="PANTHER" id="PTHR35046:SF26">
    <property type="entry name" value="RNA-DIRECTED DNA POLYMERASE"/>
    <property type="match status" value="1"/>
</dbReference>
<dbReference type="InterPro" id="IPR056924">
    <property type="entry name" value="SH3_Tf2-1"/>
</dbReference>
<dbReference type="GO" id="GO:0003676">
    <property type="term" value="F:nucleic acid binding"/>
    <property type="evidence" value="ECO:0007669"/>
    <property type="project" value="InterPro"/>
</dbReference>
<dbReference type="InterPro" id="IPR012337">
    <property type="entry name" value="RNaseH-like_sf"/>
</dbReference>
<dbReference type="PANTHER" id="PTHR35046">
    <property type="entry name" value="ZINC KNUCKLE (CCHC-TYPE) FAMILY PROTEIN"/>
    <property type="match status" value="1"/>
</dbReference>
<organism evidence="2 3">
    <name type="scientific">Paspalum notatum var. saurae</name>
    <dbReference type="NCBI Taxonomy" id="547442"/>
    <lineage>
        <taxon>Eukaryota</taxon>
        <taxon>Viridiplantae</taxon>
        <taxon>Streptophyta</taxon>
        <taxon>Embryophyta</taxon>
        <taxon>Tracheophyta</taxon>
        <taxon>Spermatophyta</taxon>
        <taxon>Magnoliopsida</taxon>
        <taxon>Liliopsida</taxon>
        <taxon>Poales</taxon>
        <taxon>Poaceae</taxon>
        <taxon>PACMAD clade</taxon>
        <taxon>Panicoideae</taxon>
        <taxon>Andropogonodae</taxon>
        <taxon>Paspaleae</taxon>
        <taxon>Paspalinae</taxon>
        <taxon>Paspalum</taxon>
    </lineage>
</organism>
<feature type="domain" description="Integrase catalytic" evidence="1">
    <location>
        <begin position="52"/>
        <end position="166"/>
    </location>
</feature>
<dbReference type="EMBL" id="CP144745">
    <property type="protein sequence ID" value="WVZ48907.1"/>
    <property type="molecule type" value="Genomic_DNA"/>
</dbReference>